<dbReference type="InterPro" id="IPR016024">
    <property type="entry name" value="ARM-type_fold"/>
</dbReference>
<evidence type="ECO:0000313" key="1">
    <source>
        <dbReference type="EMBL" id="OHT00124.1"/>
    </source>
</evidence>
<dbReference type="AlphaFoldDB" id="A0A1J4JRI0"/>
<accession>A0A1J4JRI0</accession>
<gene>
    <name evidence="1" type="ORF">TRFO_08121</name>
</gene>
<proteinExistence type="predicted"/>
<comment type="caution">
    <text evidence="1">The sequence shown here is derived from an EMBL/GenBank/DDBJ whole genome shotgun (WGS) entry which is preliminary data.</text>
</comment>
<evidence type="ECO:0000313" key="2">
    <source>
        <dbReference type="Proteomes" id="UP000179807"/>
    </source>
</evidence>
<name>A0A1J4JRI0_9EUKA</name>
<dbReference type="SUPFAM" id="SSF48371">
    <property type="entry name" value="ARM repeat"/>
    <property type="match status" value="1"/>
</dbReference>
<sequence length="369" mass="42125">MLDIIKHENSLPASQEIREKLANFIPILLQFLYIPDLNVQKIACKSCAELSSYISYQLCQEFVSSFLSFIDTDSGYDSISELEEYEKFLLSILIPKFNNVLPFSYATELYHFLDEKTVESSEIATLAIYILIDGISAWSKHMDTHEEKVRFYANIIDATLRQSRSLFLDTRFAAVACSNISAFISAFPLLIANAANDLNNPSKTMKIVNVYTNVTLRNPSICGGYTSDLLAKTCIDYPQYSDEMIKTLELHATLFHFIKVLNDFIAIGLQSGEIKVYQSRKILFSEQIFREGSKIDFIEIGPDRKYGVAISQQDKCAKVFYLIEPVKKLFRKKSRLLSTLEIPVLKEDESYSVKWIDEQNCSVTTVNKK</sequence>
<dbReference type="Proteomes" id="UP000179807">
    <property type="component" value="Unassembled WGS sequence"/>
</dbReference>
<dbReference type="RefSeq" id="XP_068353260.1">
    <property type="nucleotide sequence ID" value="XM_068494098.1"/>
</dbReference>
<dbReference type="VEuPathDB" id="TrichDB:TRFO_08121"/>
<dbReference type="GeneID" id="94828802"/>
<dbReference type="EMBL" id="MLAK01000971">
    <property type="protein sequence ID" value="OHT00124.1"/>
    <property type="molecule type" value="Genomic_DNA"/>
</dbReference>
<keyword evidence="2" id="KW-1185">Reference proteome</keyword>
<organism evidence="1 2">
    <name type="scientific">Tritrichomonas foetus</name>
    <dbReference type="NCBI Taxonomy" id="1144522"/>
    <lineage>
        <taxon>Eukaryota</taxon>
        <taxon>Metamonada</taxon>
        <taxon>Parabasalia</taxon>
        <taxon>Tritrichomonadida</taxon>
        <taxon>Tritrichomonadidae</taxon>
        <taxon>Tritrichomonas</taxon>
    </lineage>
</organism>
<reference evidence="1" key="1">
    <citation type="submission" date="2016-10" db="EMBL/GenBank/DDBJ databases">
        <authorList>
            <person name="Benchimol M."/>
            <person name="Almeida L.G."/>
            <person name="Vasconcelos A.T."/>
            <person name="Perreira-Neves A."/>
            <person name="Rosa I.A."/>
            <person name="Tasca T."/>
            <person name="Bogo M.R."/>
            <person name="de Souza W."/>
        </authorList>
    </citation>
    <scope>NUCLEOTIDE SEQUENCE [LARGE SCALE GENOMIC DNA]</scope>
    <source>
        <strain evidence="1">K</strain>
    </source>
</reference>
<protein>
    <submittedName>
        <fullName evidence="1">Uncharacterized protein</fullName>
    </submittedName>
</protein>